<dbReference type="Proteomes" id="UP000824469">
    <property type="component" value="Unassembled WGS sequence"/>
</dbReference>
<dbReference type="GO" id="GO:0003723">
    <property type="term" value="F:RNA binding"/>
    <property type="evidence" value="ECO:0007669"/>
    <property type="project" value="InterPro"/>
</dbReference>
<feature type="repeat" description="PPR" evidence="3">
    <location>
        <begin position="495"/>
        <end position="529"/>
    </location>
</feature>
<dbReference type="PANTHER" id="PTHR47926:SF533">
    <property type="entry name" value="DYW DOMAIN-CONTAINING PROTEIN"/>
    <property type="match status" value="1"/>
</dbReference>
<evidence type="ECO:0000256" key="1">
    <source>
        <dbReference type="ARBA" id="ARBA00006643"/>
    </source>
</evidence>
<evidence type="ECO:0000259" key="4">
    <source>
        <dbReference type="Pfam" id="PF14432"/>
    </source>
</evidence>
<comment type="caution">
    <text evidence="5">The sequence shown here is derived from an EMBL/GenBank/DDBJ whole genome shotgun (WGS) entry which is preliminary data.</text>
</comment>
<dbReference type="AlphaFoldDB" id="A0AA38LK74"/>
<evidence type="ECO:0000313" key="6">
    <source>
        <dbReference type="Proteomes" id="UP000824469"/>
    </source>
</evidence>
<dbReference type="EMBL" id="JAHRHJ020000002">
    <property type="protein sequence ID" value="KAH9326989.1"/>
    <property type="molecule type" value="Genomic_DNA"/>
</dbReference>
<evidence type="ECO:0000313" key="5">
    <source>
        <dbReference type="EMBL" id="KAH9326989.1"/>
    </source>
</evidence>
<feature type="repeat" description="PPR" evidence="3">
    <location>
        <begin position="195"/>
        <end position="229"/>
    </location>
</feature>
<comment type="similarity">
    <text evidence="1">Belongs to the PPR family. PCMP-H subfamily.</text>
</comment>
<feature type="repeat" description="PPR" evidence="3">
    <location>
        <begin position="125"/>
        <end position="159"/>
    </location>
</feature>
<organism evidence="5 6">
    <name type="scientific">Taxus chinensis</name>
    <name type="common">Chinese yew</name>
    <name type="synonym">Taxus wallichiana var. chinensis</name>
    <dbReference type="NCBI Taxonomy" id="29808"/>
    <lineage>
        <taxon>Eukaryota</taxon>
        <taxon>Viridiplantae</taxon>
        <taxon>Streptophyta</taxon>
        <taxon>Embryophyta</taxon>
        <taxon>Tracheophyta</taxon>
        <taxon>Spermatophyta</taxon>
        <taxon>Pinopsida</taxon>
        <taxon>Pinidae</taxon>
        <taxon>Conifers II</taxon>
        <taxon>Cupressales</taxon>
        <taxon>Taxaceae</taxon>
        <taxon>Taxus</taxon>
    </lineage>
</organism>
<sequence length="665" mass="73944">MNTINICLCNLPSRSQNFNSQHLVRDNYRGNIEVLCKEGRLKEALAVLHQMHHQCITVDSETYCFLLRGCAKSETLPQGKHLHSHIIKHGFEHDIFVGNNLVSYYAKCGTMVNACKVFDRIPQRNTVSWTAIITGFTRNGNAREALKLFDKMQAEGVKPNQFTLATIVKACGSAEALEQGKGVHNYIIENGFELDAVVRSSLLHMYVKCGRIEDAHNMFDKMSERNVIAWNAMIAGHAQHGDLKEALRLFHEMPAPDVVSWTSIIAGYAQNCYGEEALNFFNQMRKTNLKPDGFIMASVFSVCANLAAMELGKQFHAYAIGSGFELDVVVGSSLVGMYAKSGNLEDACQVFDNMSRRNVVSWNSIIIGCAQHGQGKKALQLFEKMVQDGMKANAVSFVGVLSACSHAGLVDEGCHYFDSMACNHGIMPDISHYTCMIDLLGRAGCLDEAEKLINEMLVEPDVSIWGALLGACRIHGNMELAIYAAEHLLDMEVNDAGIYVLLANIYAAAGRWEDVAKVRKLMKDRGVKKPPACSWIEVKDKIHAFVVGEDSHPQREEIYKLLGSLSRQMKAAGYVPDKNFALHDVEDEQKEFSLSHHSEKLAIAFGILNTIPGTTIRVVKNLRVCGDCHTAIKFISDIVKRKIVVRDANRFHHFEGGQCSCGDYW</sequence>
<dbReference type="Pfam" id="PF20431">
    <property type="entry name" value="E_motif"/>
    <property type="match status" value="1"/>
</dbReference>
<feature type="repeat" description="PPR" evidence="3">
    <location>
        <begin position="429"/>
        <end position="459"/>
    </location>
</feature>
<dbReference type="InterPro" id="IPR002885">
    <property type="entry name" value="PPR_rpt"/>
</dbReference>
<dbReference type="SUPFAM" id="SSF48452">
    <property type="entry name" value="TPR-like"/>
    <property type="match status" value="1"/>
</dbReference>
<dbReference type="InterPro" id="IPR046960">
    <property type="entry name" value="PPR_At4g14850-like_plant"/>
</dbReference>
<reference evidence="5 6" key="1">
    <citation type="journal article" date="2021" name="Nat. Plants">
        <title>The Taxus genome provides insights into paclitaxel biosynthesis.</title>
        <authorList>
            <person name="Xiong X."/>
            <person name="Gou J."/>
            <person name="Liao Q."/>
            <person name="Li Y."/>
            <person name="Zhou Q."/>
            <person name="Bi G."/>
            <person name="Li C."/>
            <person name="Du R."/>
            <person name="Wang X."/>
            <person name="Sun T."/>
            <person name="Guo L."/>
            <person name="Liang H."/>
            <person name="Lu P."/>
            <person name="Wu Y."/>
            <person name="Zhang Z."/>
            <person name="Ro D.K."/>
            <person name="Shang Y."/>
            <person name="Huang S."/>
            <person name="Yan J."/>
        </authorList>
    </citation>
    <scope>NUCLEOTIDE SEQUENCE [LARGE SCALE GENOMIC DNA]</scope>
    <source>
        <strain evidence="5">Ta-2019</strain>
    </source>
</reference>
<proteinExistence type="inferred from homology"/>
<dbReference type="PROSITE" id="PS51375">
    <property type="entry name" value="PPR"/>
    <property type="match status" value="7"/>
</dbReference>
<protein>
    <recommendedName>
        <fullName evidence="4">DYW domain-containing protein</fullName>
    </recommendedName>
</protein>
<dbReference type="Pfam" id="PF01535">
    <property type="entry name" value="PPR"/>
    <property type="match status" value="2"/>
</dbReference>
<evidence type="ECO:0000256" key="2">
    <source>
        <dbReference type="ARBA" id="ARBA00022737"/>
    </source>
</evidence>
<feature type="repeat" description="PPR" evidence="3">
    <location>
        <begin position="358"/>
        <end position="392"/>
    </location>
</feature>
<feature type="repeat" description="PPR" evidence="3">
    <location>
        <begin position="257"/>
        <end position="291"/>
    </location>
</feature>
<evidence type="ECO:0000256" key="3">
    <source>
        <dbReference type="PROSITE-ProRule" id="PRU00708"/>
    </source>
</evidence>
<dbReference type="Pfam" id="PF14432">
    <property type="entry name" value="DYW_deaminase"/>
    <property type="match status" value="1"/>
</dbReference>
<gene>
    <name evidence="5" type="ORF">KI387_007167</name>
</gene>
<keyword evidence="2" id="KW-0677">Repeat</keyword>
<dbReference type="NCBIfam" id="TIGR00756">
    <property type="entry name" value="PPR"/>
    <property type="match status" value="9"/>
</dbReference>
<feature type="repeat" description="PPR" evidence="3">
    <location>
        <begin position="327"/>
        <end position="357"/>
    </location>
</feature>
<dbReference type="FunFam" id="1.25.40.10:FF:000348">
    <property type="entry name" value="Pentatricopeptide repeat-containing protein chloroplastic"/>
    <property type="match status" value="1"/>
</dbReference>
<dbReference type="OMA" id="MNTINIC"/>
<dbReference type="GO" id="GO:0009451">
    <property type="term" value="P:RNA modification"/>
    <property type="evidence" value="ECO:0007669"/>
    <property type="project" value="InterPro"/>
</dbReference>
<feature type="domain" description="DYW" evidence="4">
    <location>
        <begin position="573"/>
        <end position="665"/>
    </location>
</feature>
<dbReference type="InterPro" id="IPR011990">
    <property type="entry name" value="TPR-like_helical_dom_sf"/>
</dbReference>
<dbReference type="FunFam" id="1.25.40.10:FF:002148">
    <property type="entry name" value="Pentatricopeptide repeat-containing protein At2g29760, chloroplastic"/>
    <property type="match status" value="1"/>
</dbReference>
<accession>A0AA38LK74</accession>
<dbReference type="InterPro" id="IPR032867">
    <property type="entry name" value="DYW_dom"/>
</dbReference>
<dbReference type="Pfam" id="PF13041">
    <property type="entry name" value="PPR_2"/>
    <property type="match status" value="4"/>
</dbReference>
<dbReference type="Pfam" id="PF12854">
    <property type="entry name" value="PPR_1"/>
    <property type="match status" value="1"/>
</dbReference>
<dbReference type="Gene3D" id="1.25.40.10">
    <property type="entry name" value="Tetratricopeptide repeat domain"/>
    <property type="match status" value="5"/>
</dbReference>
<keyword evidence="6" id="KW-1185">Reference proteome</keyword>
<dbReference type="GO" id="GO:0008270">
    <property type="term" value="F:zinc ion binding"/>
    <property type="evidence" value="ECO:0007669"/>
    <property type="project" value="InterPro"/>
</dbReference>
<dbReference type="PANTHER" id="PTHR47926">
    <property type="entry name" value="PENTATRICOPEPTIDE REPEAT-CONTAINING PROTEIN"/>
    <property type="match status" value="1"/>
</dbReference>
<name>A0AA38LK74_TAXCH</name>
<dbReference type="FunFam" id="1.25.40.10:FF:000344">
    <property type="entry name" value="Pentatricopeptide repeat-containing protein"/>
    <property type="match status" value="1"/>
</dbReference>
<dbReference type="InterPro" id="IPR046848">
    <property type="entry name" value="E_motif"/>
</dbReference>